<name>A0A0E9S744_ANGAN</name>
<dbReference type="EMBL" id="GBXM01071540">
    <property type="protein sequence ID" value="JAH37037.1"/>
    <property type="molecule type" value="Transcribed_RNA"/>
</dbReference>
<protein>
    <submittedName>
        <fullName evidence="1">Uncharacterized protein</fullName>
    </submittedName>
</protein>
<reference evidence="1" key="2">
    <citation type="journal article" date="2015" name="Fish Shellfish Immunol.">
        <title>Early steps in the European eel (Anguilla anguilla)-Vibrio vulnificus interaction in the gills: Role of the RtxA13 toxin.</title>
        <authorList>
            <person name="Callol A."/>
            <person name="Pajuelo D."/>
            <person name="Ebbesson L."/>
            <person name="Teles M."/>
            <person name="MacKenzie S."/>
            <person name="Amaro C."/>
        </authorList>
    </citation>
    <scope>NUCLEOTIDE SEQUENCE</scope>
</reference>
<reference evidence="1" key="1">
    <citation type="submission" date="2014-11" db="EMBL/GenBank/DDBJ databases">
        <authorList>
            <person name="Amaro Gonzalez C."/>
        </authorList>
    </citation>
    <scope>NUCLEOTIDE SEQUENCE</scope>
</reference>
<sequence length="63" mass="7403">MQLSLHFSWPLGRCCDSCLVCQFGGKARPWYTVRVPYFFVLFQLTCVHRKVKSFGNLVFHSFL</sequence>
<proteinExistence type="predicted"/>
<dbReference type="AlphaFoldDB" id="A0A0E9S744"/>
<accession>A0A0E9S744</accession>
<evidence type="ECO:0000313" key="1">
    <source>
        <dbReference type="EMBL" id="JAH37037.1"/>
    </source>
</evidence>
<organism evidence="1">
    <name type="scientific">Anguilla anguilla</name>
    <name type="common">European freshwater eel</name>
    <name type="synonym">Muraena anguilla</name>
    <dbReference type="NCBI Taxonomy" id="7936"/>
    <lineage>
        <taxon>Eukaryota</taxon>
        <taxon>Metazoa</taxon>
        <taxon>Chordata</taxon>
        <taxon>Craniata</taxon>
        <taxon>Vertebrata</taxon>
        <taxon>Euteleostomi</taxon>
        <taxon>Actinopterygii</taxon>
        <taxon>Neopterygii</taxon>
        <taxon>Teleostei</taxon>
        <taxon>Anguilliformes</taxon>
        <taxon>Anguillidae</taxon>
        <taxon>Anguilla</taxon>
    </lineage>
</organism>